<evidence type="ECO:0000256" key="1">
    <source>
        <dbReference type="SAM" id="SignalP"/>
    </source>
</evidence>
<dbReference type="STRING" id="655355.SAMN05216283_108180"/>
<dbReference type="Gene3D" id="2.40.128.270">
    <property type="match status" value="1"/>
</dbReference>
<feature type="chain" id="PRO_5011560742" evidence="1">
    <location>
        <begin position="21"/>
        <end position="242"/>
    </location>
</feature>
<keyword evidence="1" id="KW-0732">Signal</keyword>
<dbReference type="Proteomes" id="UP000198964">
    <property type="component" value="Unassembled WGS sequence"/>
</dbReference>
<dbReference type="Gene3D" id="2.40.128.640">
    <property type="match status" value="1"/>
</dbReference>
<sequence>MKISKLNGLFLLALFTQACSSSKMITPSGEYSGVIPCADCLGIDYTLKLNGDYTYAESLDYQERDSPTLNNTGTYKVKNDTLIYLKSKPDNSAMQLFRLKNDQLVMLDIYGKPIQSSFADAYILRKDYQNWVTEQINGQWELQSINQKEIDAGASSPNIEFMLKDKNFRGFAGCNRINGKVEQVGNTLQFGMPMSTKMACPQLKLESQFLRLITNRSWTFSVTKDQLQLSDATGTITFIRAN</sequence>
<gene>
    <name evidence="3" type="ORF">SAMN05216283_108180</name>
</gene>
<evidence type="ECO:0000313" key="3">
    <source>
        <dbReference type="EMBL" id="SFF53161.1"/>
    </source>
</evidence>
<organism evidence="3 4">
    <name type="scientific">Sunxiuqinia elliptica</name>
    <dbReference type="NCBI Taxonomy" id="655355"/>
    <lineage>
        <taxon>Bacteria</taxon>
        <taxon>Pseudomonadati</taxon>
        <taxon>Bacteroidota</taxon>
        <taxon>Bacteroidia</taxon>
        <taxon>Marinilabiliales</taxon>
        <taxon>Prolixibacteraceae</taxon>
        <taxon>Sunxiuqinia</taxon>
    </lineage>
</organism>
<dbReference type="Pfam" id="PF03724">
    <property type="entry name" value="META"/>
    <property type="match status" value="1"/>
</dbReference>
<reference evidence="3 4" key="1">
    <citation type="submission" date="2016-10" db="EMBL/GenBank/DDBJ databases">
        <authorList>
            <person name="de Groot N.N."/>
        </authorList>
    </citation>
    <scope>NUCLEOTIDE SEQUENCE [LARGE SCALE GENOMIC DNA]</scope>
    <source>
        <strain evidence="3 4">CGMCC 1.9156</strain>
    </source>
</reference>
<proteinExistence type="predicted"/>
<dbReference type="RefSeq" id="WP_093920688.1">
    <property type="nucleotide sequence ID" value="NZ_FONW01000008.1"/>
</dbReference>
<dbReference type="InterPro" id="IPR038670">
    <property type="entry name" value="HslJ-like_sf"/>
</dbReference>
<dbReference type="InterPro" id="IPR005184">
    <property type="entry name" value="DUF306_Meta_HslJ"/>
</dbReference>
<name>A0A1I2JKG6_9BACT</name>
<dbReference type="InterPro" id="IPR007298">
    <property type="entry name" value="Cu-R_lipoprotein_NlpE"/>
</dbReference>
<dbReference type="PROSITE" id="PS51257">
    <property type="entry name" value="PROKAR_LIPOPROTEIN"/>
    <property type="match status" value="1"/>
</dbReference>
<evidence type="ECO:0000313" key="4">
    <source>
        <dbReference type="Proteomes" id="UP000198964"/>
    </source>
</evidence>
<accession>A0A1I2JKG6</accession>
<evidence type="ECO:0000259" key="2">
    <source>
        <dbReference type="Pfam" id="PF03724"/>
    </source>
</evidence>
<dbReference type="InterPro" id="IPR053147">
    <property type="entry name" value="Hsp_HslJ-like"/>
</dbReference>
<feature type="signal peptide" evidence="1">
    <location>
        <begin position="1"/>
        <end position="20"/>
    </location>
</feature>
<dbReference type="PANTHER" id="PTHR35535">
    <property type="entry name" value="HEAT SHOCK PROTEIN HSLJ"/>
    <property type="match status" value="1"/>
</dbReference>
<keyword evidence="3" id="KW-0449">Lipoprotein</keyword>
<dbReference type="EMBL" id="FONW01000008">
    <property type="protein sequence ID" value="SFF53161.1"/>
    <property type="molecule type" value="Genomic_DNA"/>
</dbReference>
<dbReference type="Pfam" id="PF04170">
    <property type="entry name" value="NlpE"/>
    <property type="match status" value="1"/>
</dbReference>
<keyword evidence="4" id="KW-1185">Reference proteome</keyword>
<feature type="domain" description="DUF306" evidence="2">
    <location>
        <begin position="136"/>
        <end position="236"/>
    </location>
</feature>
<dbReference type="PANTHER" id="PTHR35535:SF2">
    <property type="entry name" value="DUF306 DOMAIN-CONTAINING PROTEIN"/>
    <property type="match status" value="1"/>
</dbReference>
<protein>
    <submittedName>
        <fullName evidence="3">Copper homeostasis protein (Lipoprotein)</fullName>
    </submittedName>
</protein>
<dbReference type="AlphaFoldDB" id="A0A1I2JKG6"/>